<dbReference type="OMA" id="ANAREMW"/>
<dbReference type="GeneID" id="20652183"/>
<dbReference type="AlphaFoldDB" id="G4YXM6"/>
<evidence type="ECO:0008006" key="4">
    <source>
        <dbReference type="Google" id="ProtNLM"/>
    </source>
</evidence>
<dbReference type="RefSeq" id="XP_009519803.1">
    <property type="nucleotide sequence ID" value="XM_009521508.1"/>
</dbReference>
<accession>G4YXM6</accession>
<reference evidence="2 3" key="1">
    <citation type="journal article" date="2006" name="Science">
        <title>Phytophthora genome sequences uncover evolutionary origins and mechanisms of pathogenesis.</title>
        <authorList>
            <person name="Tyler B.M."/>
            <person name="Tripathy S."/>
            <person name="Zhang X."/>
            <person name="Dehal P."/>
            <person name="Jiang R.H."/>
            <person name="Aerts A."/>
            <person name="Arredondo F.D."/>
            <person name="Baxter L."/>
            <person name="Bensasson D."/>
            <person name="Beynon J.L."/>
            <person name="Chapman J."/>
            <person name="Damasceno C.M."/>
            <person name="Dorrance A.E."/>
            <person name="Dou D."/>
            <person name="Dickerman A.W."/>
            <person name="Dubchak I.L."/>
            <person name="Garbelotto M."/>
            <person name="Gijzen M."/>
            <person name="Gordon S.G."/>
            <person name="Govers F."/>
            <person name="Grunwald N.J."/>
            <person name="Huang W."/>
            <person name="Ivors K.L."/>
            <person name="Jones R.W."/>
            <person name="Kamoun S."/>
            <person name="Krampis K."/>
            <person name="Lamour K.H."/>
            <person name="Lee M.K."/>
            <person name="McDonald W.H."/>
            <person name="Medina M."/>
            <person name="Meijer H.J."/>
            <person name="Nordberg E.K."/>
            <person name="Maclean D.J."/>
            <person name="Ospina-Giraldo M.D."/>
            <person name="Morris P.F."/>
            <person name="Phuntumart V."/>
            <person name="Putnam N.H."/>
            <person name="Rash S."/>
            <person name="Rose J.K."/>
            <person name="Sakihama Y."/>
            <person name="Salamov A.A."/>
            <person name="Savidor A."/>
            <person name="Scheuring C.F."/>
            <person name="Smith B.M."/>
            <person name="Sobral B.W."/>
            <person name="Terry A."/>
            <person name="Torto-Alalibo T.A."/>
            <person name="Win J."/>
            <person name="Xu Z."/>
            <person name="Zhang H."/>
            <person name="Grigoriev I.V."/>
            <person name="Rokhsar D.S."/>
            <person name="Boore J.L."/>
        </authorList>
    </citation>
    <scope>NUCLEOTIDE SEQUENCE [LARGE SCALE GENOMIC DNA]</scope>
    <source>
        <strain evidence="2 3">P6497</strain>
    </source>
</reference>
<dbReference type="KEGG" id="psoj:PHYSODRAFT_421853"/>
<protein>
    <recommendedName>
        <fullName evidence="4">Retrotransposon gag domain-containing protein</fullName>
    </recommendedName>
</protein>
<keyword evidence="1" id="KW-0175">Coiled coil</keyword>
<proteinExistence type="predicted"/>
<dbReference type="EMBL" id="JH159152">
    <property type="protein sequence ID" value="EGZ24515.1"/>
    <property type="molecule type" value="Genomic_DNA"/>
</dbReference>
<feature type="coiled-coil region" evidence="1">
    <location>
        <begin position="52"/>
        <end position="79"/>
    </location>
</feature>
<keyword evidence="3" id="KW-1185">Reference proteome</keyword>
<evidence type="ECO:0000256" key="1">
    <source>
        <dbReference type="SAM" id="Coils"/>
    </source>
</evidence>
<feature type="non-terminal residue" evidence="2">
    <location>
        <position position="94"/>
    </location>
</feature>
<organism evidence="2 3">
    <name type="scientific">Phytophthora sojae (strain P6497)</name>
    <name type="common">Soybean stem and root rot agent</name>
    <name type="synonym">Phytophthora megasperma f. sp. glycines</name>
    <dbReference type="NCBI Taxonomy" id="1094619"/>
    <lineage>
        <taxon>Eukaryota</taxon>
        <taxon>Sar</taxon>
        <taxon>Stramenopiles</taxon>
        <taxon>Oomycota</taxon>
        <taxon>Peronosporomycetes</taxon>
        <taxon>Peronosporales</taxon>
        <taxon>Peronosporaceae</taxon>
        <taxon>Phytophthora</taxon>
    </lineage>
</organism>
<evidence type="ECO:0000313" key="3">
    <source>
        <dbReference type="Proteomes" id="UP000002640"/>
    </source>
</evidence>
<dbReference type="Proteomes" id="UP000002640">
    <property type="component" value="Unassembled WGS sequence"/>
</dbReference>
<name>G4YXM6_PHYSP</name>
<dbReference type="SMR" id="G4YXM6"/>
<dbReference type="InParanoid" id="G4YXM6"/>
<dbReference type="Pfam" id="PF14223">
    <property type="entry name" value="Retrotran_gag_2"/>
    <property type="match status" value="1"/>
</dbReference>
<evidence type="ECO:0000313" key="2">
    <source>
        <dbReference type="EMBL" id="EGZ24515.1"/>
    </source>
</evidence>
<gene>
    <name evidence="2" type="ORF">PHYSODRAFT_421853</name>
</gene>
<sequence length="94" mass="11097">MLPKDSKMVCRMANAREMWRSFEQDKTKRAYASEIRLRSKLYTTKFSSGEDMEKYLEKLEDMRRQLANMNAAITDEEMARIILQGMADSHRNVV</sequence>